<evidence type="ECO:0000313" key="2">
    <source>
        <dbReference type="EMBL" id="CAH0391655.1"/>
    </source>
</evidence>
<dbReference type="Pfam" id="PF16740">
    <property type="entry name" value="SKA2"/>
    <property type="match status" value="1"/>
</dbReference>
<dbReference type="OrthoDB" id="8182512at2759"/>
<organism evidence="2 3">
    <name type="scientific">Bemisia tabaci</name>
    <name type="common">Sweetpotato whitefly</name>
    <name type="synonym">Aleurodes tabaci</name>
    <dbReference type="NCBI Taxonomy" id="7038"/>
    <lineage>
        <taxon>Eukaryota</taxon>
        <taxon>Metazoa</taxon>
        <taxon>Ecdysozoa</taxon>
        <taxon>Arthropoda</taxon>
        <taxon>Hexapoda</taxon>
        <taxon>Insecta</taxon>
        <taxon>Pterygota</taxon>
        <taxon>Neoptera</taxon>
        <taxon>Paraneoptera</taxon>
        <taxon>Hemiptera</taxon>
        <taxon>Sternorrhyncha</taxon>
        <taxon>Aleyrodoidea</taxon>
        <taxon>Aleyrodidae</taxon>
        <taxon>Aleyrodinae</taxon>
        <taxon>Bemisia</taxon>
    </lineage>
</organism>
<dbReference type="KEGG" id="btab:109041415"/>
<dbReference type="Gene3D" id="6.10.250.1380">
    <property type="match status" value="1"/>
</dbReference>
<keyword evidence="3" id="KW-1185">Reference proteome</keyword>
<feature type="domain" description="Ska2 N-terminal" evidence="1">
    <location>
        <begin position="2"/>
        <end position="92"/>
    </location>
</feature>
<evidence type="ECO:0000313" key="3">
    <source>
        <dbReference type="Proteomes" id="UP001152759"/>
    </source>
</evidence>
<sequence length="99" mass="11320">MEAAIDNMEQSVKTADGRLGTIAWKLDEFQKGIEVDKKTSVIQLMQGIHQIREDYESLQEDIRQVHSLQKQLTNSLKDQVNQMKGKYAALRTKLSQTSI</sequence>
<name>A0A9P0F4E6_BEMTA</name>
<gene>
    <name evidence="2" type="ORF">BEMITA_LOCUS10253</name>
</gene>
<accession>A0A9P0F4E6</accession>
<dbReference type="EMBL" id="OU963867">
    <property type="protein sequence ID" value="CAH0391655.1"/>
    <property type="molecule type" value="Genomic_DNA"/>
</dbReference>
<proteinExistence type="predicted"/>
<reference evidence="2" key="1">
    <citation type="submission" date="2021-12" db="EMBL/GenBank/DDBJ databases">
        <authorList>
            <person name="King R."/>
        </authorList>
    </citation>
    <scope>NUCLEOTIDE SEQUENCE</scope>
</reference>
<evidence type="ECO:0000259" key="1">
    <source>
        <dbReference type="Pfam" id="PF16740"/>
    </source>
</evidence>
<protein>
    <recommendedName>
        <fullName evidence="1">Ska2 N-terminal domain-containing protein</fullName>
    </recommendedName>
</protein>
<dbReference type="InterPro" id="IPR042091">
    <property type="entry name" value="Ska2_N"/>
</dbReference>
<dbReference type="Proteomes" id="UP001152759">
    <property type="component" value="Chromosome 6"/>
</dbReference>
<dbReference type="AlphaFoldDB" id="A0A9P0F4E6"/>